<keyword evidence="5 9" id="KW-0560">Oxidoreductase</keyword>
<dbReference type="CDD" id="cd11054">
    <property type="entry name" value="CYP24A1-like"/>
    <property type="match status" value="1"/>
</dbReference>
<evidence type="ECO:0000313" key="11">
    <source>
        <dbReference type="Proteomes" id="UP000242188"/>
    </source>
</evidence>
<organism evidence="10 11">
    <name type="scientific">Mizuhopecten yessoensis</name>
    <name type="common">Japanese scallop</name>
    <name type="synonym">Patinopecten yessoensis</name>
    <dbReference type="NCBI Taxonomy" id="6573"/>
    <lineage>
        <taxon>Eukaryota</taxon>
        <taxon>Metazoa</taxon>
        <taxon>Spiralia</taxon>
        <taxon>Lophotrochozoa</taxon>
        <taxon>Mollusca</taxon>
        <taxon>Bivalvia</taxon>
        <taxon>Autobranchia</taxon>
        <taxon>Pteriomorphia</taxon>
        <taxon>Pectinida</taxon>
        <taxon>Pectinoidea</taxon>
        <taxon>Pectinidae</taxon>
        <taxon>Mizuhopecten</taxon>
    </lineage>
</organism>
<dbReference type="Proteomes" id="UP000242188">
    <property type="component" value="Unassembled WGS sequence"/>
</dbReference>
<dbReference type="Pfam" id="PF00067">
    <property type="entry name" value="p450"/>
    <property type="match status" value="1"/>
</dbReference>
<evidence type="ECO:0000256" key="8">
    <source>
        <dbReference type="PIRSR" id="PIRSR602401-1"/>
    </source>
</evidence>
<dbReference type="GO" id="GO:0020037">
    <property type="term" value="F:heme binding"/>
    <property type="evidence" value="ECO:0007669"/>
    <property type="project" value="InterPro"/>
</dbReference>
<keyword evidence="4 8" id="KW-0479">Metal-binding</keyword>
<protein>
    <submittedName>
        <fullName evidence="10">Cytochrome P450 CYP44</fullName>
    </submittedName>
</protein>
<dbReference type="PRINTS" id="PR00385">
    <property type="entry name" value="P450"/>
</dbReference>
<dbReference type="PROSITE" id="PS00086">
    <property type="entry name" value="CYTOCHROME_P450"/>
    <property type="match status" value="1"/>
</dbReference>
<evidence type="ECO:0000256" key="9">
    <source>
        <dbReference type="RuleBase" id="RU000461"/>
    </source>
</evidence>
<gene>
    <name evidence="10" type="ORF">KP79_PYT22406</name>
</gene>
<keyword evidence="11" id="KW-1185">Reference proteome</keyword>
<feature type="binding site" description="axial binding residue" evidence="8">
    <location>
        <position position="445"/>
    </location>
    <ligand>
        <name>heme</name>
        <dbReference type="ChEBI" id="CHEBI:30413"/>
    </ligand>
    <ligandPart>
        <name>Fe</name>
        <dbReference type="ChEBI" id="CHEBI:18248"/>
    </ligandPart>
</feature>
<evidence type="ECO:0000313" key="10">
    <source>
        <dbReference type="EMBL" id="OWF53030.1"/>
    </source>
</evidence>
<comment type="caution">
    <text evidence="10">The sequence shown here is derived from an EMBL/GenBank/DDBJ whole genome shotgun (WGS) entry which is preliminary data.</text>
</comment>
<dbReference type="EMBL" id="NEDP02001538">
    <property type="protein sequence ID" value="OWF53030.1"/>
    <property type="molecule type" value="Genomic_DNA"/>
</dbReference>
<dbReference type="PANTHER" id="PTHR24279:SF120">
    <property type="entry name" value="CYTOCHROME P450"/>
    <property type="match status" value="1"/>
</dbReference>
<evidence type="ECO:0000256" key="2">
    <source>
        <dbReference type="ARBA" id="ARBA00010617"/>
    </source>
</evidence>
<keyword evidence="6 8" id="KW-0408">Iron</keyword>
<name>A0A210QW95_MIZYE</name>
<evidence type="ECO:0000256" key="5">
    <source>
        <dbReference type="ARBA" id="ARBA00023002"/>
    </source>
</evidence>
<dbReference type="PANTHER" id="PTHR24279">
    <property type="entry name" value="CYTOCHROME P450"/>
    <property type="match status" value="1"/>
</dbReference>
<proteinExistence type="inferred from homology"/>
<accession>A0A210QW95</accession>
<dbReference type="InterPro" id="IPR017972">
    <property type="entry name" value="Cyt_P450_CS"/>
</dbReference>
<dbReference type="STRING" id="6573.A0A210QW95"/>
<evidence type="ECO:0000256" key="4">
    <source>
        <dbReference type="ARBA" id="ARBA00022723"/>
    </source>
</evidence>
<dbReference type="GO" id="GO:0004497">
    <property type="term" value="F:monooxygenase activity"/>
    <property type="evidence" value="ECO:0007669"/>
    <property type="project" value="UniProtKB-KW"/>
</dbReference>
<dbReference type="InterPro" id="IPR002401">
    <property type="entry name" value="Cyt_P450_E_grp-I"/>
</dbReference>
<evidence type="ECO:0000256" key="1">
    <source>
        <dbReference type="ARBA" id="ARBA00001971"/>
    </source>
</evidence>
<dbReference type="SUPFAM" id="SSF48264">
    <property type="entry name" value="Cytochrome P450"/>
    <property type="match status" value="1"/>
</dbReference>
<evidence type="ECO:0000256" key="6">
    <source>
        <dbReference type="ARBA" id="ARBA00023004"/>
    </source>
</evidence>
<dbReference type="GO" id="GO:0005506">
    <property type="term" value="F:iron ion binding"/>
    <property type="evidence" value="ECO:0007669"/>
    <property type="project" value="InterPro"/>
</dbReference>
<comment type="cofactor">
    <cofactor evidence="1 8">
        <name>heme</name>
        <dbReference type="ChEBI" id="CHEBI:30413"/>
    </cofactor>
</comment>
<keyword evidence="7 9" id="KW-0503">Monooxygenase</keyword>
<dbReference type="AlphaFoldDB" id="A0A210QW95"/>
<comment type="similarity">
    <text evidence="2 9">Belongs to the cytochrome P450 family.</text>
</comment>
<reference evidence="10 11" key="1">
    <citation type="journal article" date="2017" name="Nat. Ecol. Evol.">
        <title>Scallop genome provides insights into evolution of bilaterian karyotype and development.</title>
        <authorList>
            <person name="Wang S."/>
            <person name="Zhang J."/>
            <person name="Jiao W."/>
            <person name="Li J."/>
            <person name="Xun X."/>
            <person name="Sun Y."/>
            <person name="Guo X."/>
            <person name="Huan P."/>
            <person name="Dong B."/>
            <person name="Zhang L."/>
            <person name="Hu X."/>
            <person name="Sun X."/>
            <person name="Wang J."/>
            <person name="Zhao C."/>
            <person name="Wang Y."/>
            <person name="Wang D."/>
            <person name="Huang X."/>
            <person name="Wang R."/>
            <person name="Lv J."/>
            <person name="Li Y."/>
            <person name="Zhang Z."/>
            <person name="Liu B."/>
            <person name="Lu W."/>
            <person name="Hui Y."/>
            <person name="Liang J."/>
            <person name="Zhou Z."/>
            <person name="Hou R."/>
            <person name="Li X."/>
            <person name="Liu Y."/>
            <person name="Li H."/>
            <person name="Ning X."/>
            <person name="Lin Y."/>
            <person name="Zhao L."/>
            <person name="Xing Q."/>
            <person name="Dou J."/>
            <person name="Li Y."/>
            <person name="Mao J."/>
            <person name="Guo H."/>
            <person name="Dou H."/>
            <person name="Li T."/>
            <person name="Mu C."/>
            <person name="Jiang W."/>
            <person name="Fu Q."/>
            <person name="Fu X."/>
            <person name="Miao Y."/>
            <person name="Liu J."/>
            <person name="Yu Q."/>
            <person name="Li R."/>
            <person name="Liao H."/>
            <person name="Li X."/>
            <person name="Kong Y."/>
            <person name="Jiang Z."/>
            <person name="Chourrout D."/>
            <person name="Li R."/>
            <person name="Bao Z."/>
        </authorList>
    </citation>
    <scope>NUCLEOTIDE SEQUENCE [LARGE SCALE GENOMIC DNA]</scope>
    <source>
        <strain evidence="10 11">PY_sf001</strain>
    </source>
</reference>
<dbReference type="OrthoDB" id="3945418at2759"/>
<keyword evidence="3 8" id="KW-0349">Heme</keyword>
<sequence length="496" mass="57679">MKKNTYARVVSHSIDEDYVKTKPFKAIPGPKGLPFIGTLMQYTGPFRKYDTMHYQAVLESRWKQYGPIVKETIGNHTAVRLFDPDFVQTIYKHEGVWPSIVPILECSRKYRESRNMSPGLGNVNGEEWNEMRKAVQTVMLRPQDVTQFLPFMNEVADDVIDEIESRKDYEGNIQHFNNVMGRWNLESAGMICFEQRLGSLKDGLHSHSQRMLQANDDIFHLATQMMFTLPWNFKTYSRLSKRHYKAEDYFYGNGQHLLDTTVSNIKNLTDQGKLKEGQFMFISHLLSKTNLDFKDLSMTVLTLFADGLNATVPTFLLALHCLAKNPEIQEIAFNELQQNTPDDNLITRECLKNLHYLKACFKESYRFYPLNLDTKRVLDHDIAVGGYQIPAGTVIELCSFVQQMSPEYFDNPTEFKPERWIRGSDHFKMHHPFIVIPFSHGPRMCIGRRIVEQDMYVMMAKLLKMYKVTTPTDELGLKYQIIQALDKPVTFTFQKR</sequence>
<dbReference type="InterPro" id="IPR050479">
    <property type="entry name" value="CYP11_CYP27_families"/>
</dbReference>
<dbReference type="Gene3D" id="1.10.630.10">
    <property type="entry name" value="Cytochrome P450"/>
    <property type="match status" value="1"/>
</dbReference>
<dbReference type="InterPro" id="IPR036396">
    <property type="entry name" value="Cyt_P450_sf"/>
</dbReference>
<evidence type="ECO:0000256" key="7">
    <source>
        <dbReference type="ARBA" id="ARBA00023033"/>
    </source>
</evidence>
<dbReference type="PRINTS" id="PR00463">
    <property type="entry name" value="EP450I"/>
</dbReference>
<dbReference type="GO" id="GO:0016705">
    <property type="term" value="F:oxidoreductase activity, acting on paired donors, with incorporation or reduction of molecular oxygen"/>
    <property type="evidence" value="ECO:0007669"/>
    <property type="project" value="InterPro"/>
</dbReference>
<dbReference type="InterPro" id="IPR001128">
    <property type="entry name" value="Cyt_P450"/>
</dbReference>
<evidence type="ECO:0000256" key="3">
    <source>
        <dbReference type="ARBA" id="ARBA00022617"/>
    </source>
</evidence>